<dbReference type="GO" id="GO:0008270">
    <property type="term" value="F:zinc ion binding"/>
    <property type="evidence" value="ECO:0007669"/>
    <property type="project" value="UniProtKB-KW"/>
</dbReference>
<keyword evidence="14" id="KW-1185">Reference proteome</keyword>
<feature type="domain" description="N-acetyltransferase ESCO acetyl-transferase" evidence="12">
    <location>
        <begin position="291"/>
        <end position="359"/>
    </location>
</feature>
<keyword evidence="4" id="KW-0479">Metal-binding</keyword>
<feature type="compositionally biased region" description="Polar residues" evidence="10">
    <location>
        <begin position="1"/>
        <end position="20"/>
    </location>
</feature>
<evidence type="ECO:0000256" key="2">
    <source>
        <dbReference type="ARBA" id="ARBA00005816"/>
    </source>
</evidence>
<evidence type="ECO:0000256" key="1">
    <source>
        <dbReference type="ARBA" id="ARBA00004123"/>
    </source>
</evidence>
<dbReference type="EMBL" id="PKPP01001370">
    <property type="protein sequence ID" value="PWA83253.1"/>
    <property type="molecule type" value="Genomic_DNA"/>
</dbReference>
<dbReference type="Pfam" id="PF13878">
    <property type="entry name" value="zf-C2H2_3"/>
    <property type="match status" value="1"/>
</dbReference>
<dbReference type="STRING" id="35608.A0A2U1PBX7"/>
<keyword evidence="3" id="KW-0808">Transferase</keyword>
<keyword evidence="5" id="KW-0863">Zinc-finger</keyword>
<dbReference type="InterPro" id="IPR028009">
    <property type="entry name" value="ESCO_Acetyltransf_dom"/>
</dbReference>
<evidence type="ECO:0000256" key="9">
    <source>
        <dbReference type="ARBA" id="ARBA00023315"/>
    </source>
</evidence>
<proteinExistence type="inferred from homology"/>
<reference evidence="13 14" key="1">
    <citation type="journal article" date="2018" name="Mol. Plant">
        <title>The genome of Artemisia annua provides insight into the evolution of Asteraceae family and artemisinin biosynthesis.</title>
        <authorList>
            <person name="Shen Q."/>
            <person name="Zhang L."/>
            <person name="Liao Z."/>
            <person name="Wang S."/>
            <person name="Yan T."/>
            <person name="Shi P."/>
            <person name="Liu M."/>
            <person name="Fu X."/>
            <person name="Pan Q."/>
            <person name="Wang Y."/>
            <person name="Lv Z."/>
            <person name="Lu X."/>
            <person name="Zhang F."/>
            <person name="Jiang W."/>
            <person name="Ma Y."/>
            <person name="Chen M."/>
            <person name="Hao X."/>
            <person name="Li L."/>
            <person name="Tang Y."/>
            <person name="Lv G."/>
            <person name="Zhou Y."/>
            <person name="Sun X."/>
            <person name="Brodelius P.E."/>
            <person name="Rose J.K.C."/>
            <person name="Tang K."/>
        </authorList>
    </citation>
    <scope>NUCLEOTIDE SEQUENCE [LARGE SCALE GENOMIC DNA]</scope>
    <source>
        <strain evidence="14">cv. Huhao1</strain>
        <tissue evidence="13">Leaf</tissue>
    </source>
</reference>
<sequence length="364" mass="40912">MQSKINSFFKPCSSSSTESRTLAPIPSHSPLKNIISNEEEEDDFTKEPDVPIIYTRRSANVESGDDDDVLGENDSNKLDFREELLVTNSKRVLNKKRKYAQFHLDLGQSDFMFRNCKTCGFKFVPGDEEDAKLHKDFHKNYTHGIALKGWRNERVVDMDSLENGRVILVVNDDPPAHIKKVQEVIKMMESELGDGWIYHKHCKVYLFISSQRVAGCLVAESIEKAYRLISNSDAKSDVTTTTKEEKSVSTTLQFGGVSFHREIVRKNHSTKNERTSEDALLGAVICEKDAVPALCGIRAIYVTPSNRRKHVATHLLEATRKSFCSGLSLGHSQLAFSHPTNAGKLLATSYTNTESFLVYTTNSL</sequence>
<evidence type="ECO:0000313" key="14">
    <source>
        <dbReference type="Proteomes" id="UP000245207"/>
    </source>
</evidence>
<gene>
    <name evidence="13" type="ORF">CTI12_AA170350</name>
</gene>
<evidence type="ECO:0000256" key="7">
    <source>
        <dbReference type="ARBA" id="ARBA00023242"/>
    </source>
</evidence>
<evidence type="ECO:0000259" key="12">
    <source>
        <dbReference type="Pfam" id="PF13880"/>
    </source>
</evidence>
<dbReference type="GO" id="GO:0005634">
    <property type="term" value="C:nucleus"/>
    <property type="evidence" value="ECO:0007669"/>
    <property type="project" value="UniProtKB-SubCell"/>
</dbReference>
<keyword evidence="6" id="KW-0862">Zinc</keyword>
<dbReference type="GO" id="GO:0007064">
    <property type="term" value="P:mitotic sister chromatid cohesion"/>
    <property type="evidence" value="ECO:0007669"/>
    <property type="project" value="TreeGrafter"/>
</dbReference>
<evidence type="ECO:0000256" key="10">
    <source>
        <dbReference type="SAM" id="MobiDB-lite"/>
    </source>
</evidence>
<dbReference type="PANTHER" id="PTHR45884">
    <property type="entry name" value="N-ACETYLTRANSFERASE ECO"/>
    <property type="match status" value="1"/>
</dbReference>
<feature type="domain" description="N-acetyltransferase ESCO zinc-finger" evidence="11">
    <location>
        <begin position="101"/>
        <end position="140"/>
    </location>
</feature>
<evidence type="ECO:0000313" key="13">
    <source>
        <dbReference type="EMBL" id="PWA83253.1"/>
    </source>
</evidence>
<feature type="region of interest" description="Disordered" evidence="10">
    <location>
        <begin position="1"/>
        <end position="49"/>
    </location>
</feature>
<evidence type="ECO:0000256" key="6">
    <source>
        <dbReference type="ARBA" id="ARBA00022833"/>
    </source>
</evidence>
<dbReference type="OrthoDB" id="428854at2759"/>
<evidence type="ECO:0000259" key="11">
    <source>
        <dbReference type="Pfam" id="PF13878"/>
    </source>
</evidence>
<dbReference type="GO" id="GO:0000785">
    <property type="term" value="C:chromatin"/>
    <property type="evidence" value="ECO:0007669"/>
    <property type="project" value="TreeGrafter"/>
</dbReference>
<comment type="similarity">
    <text evidence="2">Belongs to the acetyltransferase family. ECO subfamily.</text>
</comment>
<dbReference type="AlphaFoldDB" id="A0A2U1PBX7"/>
<protein>
    <submittedName>
        <fullName evidence="13">Damaged DNA binding, DNA polymerase</fullName>
    </submittedName>
</protein>
<accession>A0A2U1PBX7</accession>
<dbReference type="InterPro" id="IPR028005">
    <property type="entry name" value="AcTrfase_ESCO_Znf_dom"/>
</dbReference>
<dbReference type="Proteomes" id="UP000245207">
    <property type="component" value="Unassembled WGS sequence"/>
</dbReference>
<organism evidence="13 14">
    <name type="scientific">Artemisia annua</name>
    <name type="common">Sweet wormwood</name>
    <dbReference type="NCBI Taxonomy" id="35608"/>
    <lineage>
        <taxon>Eukaryota</taxon>
        <taxon>Viridiplantae</taxon>
        <taxon>Streptophyta</taxon>
        <taxon>Embryophyta</taxon>
        <taxon>Tracheophyta</taxon>
        <taxon>Spermatophyta</taxon>
        <taxon>Magnoliopsida</taxon>
        <taxon>eudicotyledons</taxon>
        <taxon>Gunneridae</taxon>
        <taxon>Pentapetalae</taxon>
        <taxon>asterids</taxon>
        <taxon>campanulids</taxon>
        <taxon>Asterales</taxon>
        <taxon>Asteraceae</taxon>
        <taxon>Asteroideae</taxon>
        <taxon>Anthemideae</taxon>
        <taxon>Artemisiinae</taxon>
        <taxon>Artemisia</taxon>
    </lineage>
</organism>
<evidence type="ECO:0000256" key="3">
    <source>
        <dbReference type="ARBA" id="ARBA00022679"/>
    </source>
</evidence>
<name>A0A2U1PBX7_ARTAN</name>
<evidence type="ECO:0000256" key="5">
    <source>
        <dbReference type="ARBA" id="ARBA00022771"/>
    </source>
</evidence>
<dbReference type="GO" id="GO:0061733">
    <property type="term" value="F:protein-lysine-acetyltransferase activity"/>
    <property type="evidence" value="ECO:0007669"/>
    <property type="project" value="TreeGrafter"/>
</dbReference>
<evidence type="ECO:0000256" key="8">
    <source>
        <dbReference type="ARBA" id="ARBA00023306"/>
    </source>
</evidence>
<comment type="caution">
    <text evidence="13">The sequence shown here is derived from an EMBL/GenBank/DDBJ whole genome shotgun (WGS) entry which is preliminary data.</text>
</comment>
<dbReference type="PANTHER" id="PTHR45884:SF2">
    <property type="entry name" value="N-ACETYLTRANSFERASE ECO"/>
    <property type="match status" value="1"/>
</dbReference>
<dbReference type="Pfam" id="PF13880">
    <property type="entry name" value="Acetyltransf_13"/>
    <property type="match status" value="1"/>
</dbReference>
<keyword evidence="7" id="KW-0539">Nucleus</keyword>
<evidence type="ECO:0000256" key="4">
    <source>
        <dbReference type="ARBA" id="ARBA00022723"/>
    </source>
</evidence>
<keyword evidence="8" id="KW-0131">Cell cycle</keyword>
<comment type="subcellular location">
    <subcellularLocation>
        <location evidence="1">Nucleus</location>
    </subcellularLocation>
</comment>
<keyword evidence="9" id="KW-0012">Acyltransferase</keyword>